<organism evidence="1 2">
    <name type="scientific">Glossina pallidipes</name>
    <name type="common">Tsetse fly</name>
    <dbReference type="NCBI Taxonomy" id="7398"/>
    <lineage>
        <taxon>Eukaryota</taxon>
        <taxon>Metazoa</taxon>
        <taxon>Ecdysozoa</taxon>
        <taxon>Arthropoda</taxon>
        <taxon>Hexapoda</taxon>
        <taxon>Insecta</taxon>
        <taxon>Pterygota</taxon>
        <taxon>Neoptera</taxon>
        <taxon>Endopterygota</taxon>
        <taxon>Diptera</taxon>
        <taxon>Brachycera</taxon>
        <taxon>Muscomorpha</taxon>
        <taxon>Hippoboscoidea</taxon>
        <taxon>Glossinidae</taxon>
        <taxon>Glossina</taxon>
    </lineage>
</organism>
<accession>A0A1B0AFK6</accession>
<dbReference type="AlphaFoldDB" id="A0A1B0AFK6"/>
<reference evidence="1" key="2">
    <citation type="submission" date="2020-05" db="UniProtKB">
        <authorList>
            <consortium name="EnsemblMetazoa"/>
        </authorList>
    </citation>
    <scope>IDENTIFICATION</scope>
    <source>
        <strain evidence="1">IAEA</strain>
    </source>
</reference>
<name>A0A1B0AFK6_GLOPL</name>
<dbReference type="EnsemblMetazoa" id="GPAI044117-RA">
    <property type="protein sequence ID" value="GPAI044117-PA"/>
    <property type="gene ID" value="GPAI044117"/>
</dbReference>
<evidence type="ECO:0000313" key="1">
    <source>
        <dbReference type="EnsemblMetazoa" id="GPAI044117-PA"/>
    </source>
</evidence>
<evidence type="ECO:0000313" key="2">
    <source>
        <dbReference type="Proteomes" id="UP000092445"/>
    </source>
</evidence>
<proteinExistence type="predicted"/>
<reference evidence="2" key="1">
    <citation type="submission" date="2014-03" db="EMBL/GenBank/DDBJ databases">
        <authorList>
            <person name="Aksoy S."/>
            <person name="Warren W."/>
            <person name="Wilson R.K."/>
        </authorList>
    </citation>
    <scope>NUCLEOTIDE SEQUENCE [LARGE SCALE GENOMIC DNA]</scope>
    <source>
        <strain evidence="2">IAEA</strain>
    </source>
</reference>
<protein>
    <submittedName>
        <fullName evidence="1">Uncharacterized protein</fullName>
    </submittedName>
</protein>
<sequence>MTGQAVMRKVRTIKRSLKWLGRKSGRSTFESNISYANDLTLARAVARLTGQLQKTNRRIVTIDEDFLGFDNMDKVNEHFVPALEGMKKLCASAQGEQGENGT</sequence>
<dbReference type="Proteomes" id="UP000092445">
    <property type="component" value="Unassembled WGS sequence"/>
</dbReference>
<dbReference type="VEuPathDB" id="VectorBase:GPAI044117"/>
<keyword evidence="2" id="KW-1185">Reference proteome</keyword>